<dbReference type="PANTHER" id="PTHR21483">
    <property type="entry name" value="RNA POLYMERASE II-ASSOCIATED PROTEIN 1"/>
    <property type="match status" value="1"/>
</dbReference>
<dbReference type="InterPro" id="IPR013930">
    <property type="entry name" value="RPAP1_N"/>
</dbReference>
<dbReference type="WBParaSite" id="nRc.2.0.1.t05963-RA">
    <property type="protein sequence ID" value="nRc.2.0.1.t05963-RA"/>
    <property type="gene ID" value="nRc.2.0.1.g05963"/>
</dbReference>
<feature type="domain" description="RPAP1 N-terminal" evidence="1">
    <location>
        <begin position="144"/>
        <end position="187"/>
    </location>
</feature>
<evidence type="ECO:0000313" key="3">
    <source>
        <dbReference type="WBParaSite" id="nRc.2.0.1.t05963-RA"/>
    </source>
</evidence>
<accession>A0A915HX11</accession>
<evidence type="ECO:0000259" key="1">
    <source>
        <dbReference type="Pfam" id="PF08621"/>
    </source>
</evidence>
<dbReference type="InterPro" id="IPR039913">
    <property type="entry name" value="RPAP1/Rba50"/>
</dbReference>
<proteinExistence type="predicted"/>
<dbReference type="AlphaFoldDB" id="A0A915HX11"/>
<dbReference type="PANTHER" id="PTHR21483:SF18">
    <property type="entry name" value="RNA POLYMERASE II-ASSOCIATED PROTEIN 1"/>
    <property type="match status" value="1"/>
</dbReference>
<sequence length="193" mass="22710">MIKRPTRVDNEYDLLREQEEFLKNPQRDIGVRLIKQKKRNLVHQTTVESARIVQDQITEKLINSDFNFQFEQFFDENRGFPPVFDVDPDDTGSIGCSLFLKYLPEKISSKVDRDSSDLNSPERYSAENVPYSDSLTPFSRLKHEIHLENMTKLHAMCVNEIMEEQKMLIKKLDPQLVKFIKSRRNKDSESTHC</sequence>
<keyword evidence="2" id="KW-1185">Reference proteome</keyword>
<dbReference type="GO" id="GO:0006366">
    <property type="term" value="P:transcription by RNA polymerase II"/>
    <property type="evidence" value="ECO:0007669"/>
    <property type="project" value="InterPro"/>
</dbReference>
<evidence type="ECO:0000313" key="2">
    <source>
        <dbReference type="Proteomes" id="UP000887565"/>
    </source>
</evidence>
<organism evidence="2 3">
    <name type="scientific">Romanomermis culicivorax</name>
    <name type="common">Nematode worm</name>
    <dbReference type="NCBI Taxonomy" id="13658"/>
    <lineage>
        <taxon>Eukaryota</taxon>
        <taxon>Metazoa</taxon>
        <taxon>Ecdysozoa</taxon>
        <taxon>Nematoda</taxon>
        <taxon>Enoplea</taxon>
        <taxon>Dorylaimia</taxon>
        <taxon>Mermithida</taxon>
        <taxon>Mermithoidea</taxon>
        <taxon>Mermithidae</taxon>
        <taxon>Romanomermis</taxon>
    </lineage>
</organism>
<name>A0A915HX11_ROMCU</name>
<protein>
    <submittedName>
        <fullName evidence="3">RNA polymerase II-associated protein 1 N-terminal domain-containing protein</fullName>
    </submittedName>
</protein>
<dbReference type="Proteomes" id="UP000887565">
    <property type="component" value="Unplaced"/>
</dbReference>
<reference evidence="3" key="1">
    <citation type="submission" date="2022-11" db="UniProtKB">
        <authorList>
            <consortium name="WormBaseParasite"/>
        </authorList>
    </citation>
    <scope>IDENTIFICATION</scope>
</reference>
<dbReference type="Pfam" id="PF08621">
    <property type="entry name" value="RPAP1_N"/>
    <property type="match status" value="1"/>
</dbReference>